<accession>A0A921NAY4</accession>
<feature type="region of interest" description="Disordered" evidence="9">
    <location>
        <begin position="251"/>
        <end position="284"/>
    </location>
</feature>
<comment type="caution">
    <text evidence="11">The sequence shown here is derived from an EMBL/GenBank/DDBJ whole genome shotgun (WGS) entry which is preliminary data.</text>
</comment>
<dbReference type="AlphaFoldDB" id="A0A921NAY4"/>
<organism evidence="11 12">
    <name type="scientific">Metalysinibacillus jejuensis</name>
    <dbReference type="NCBI Taxonomy" id="914327"/>
    <lineage>
        <taxon>Bacteria</taxon>
        <taxon>Bacillati</taxon>
        <taxon>Bacillota</taxon>
        <taxon>Bacilli</taxon>
        <taxon>Bacillales</taxon>
        <taxon>Caryophanaceae</taxon>
        <taxon>Metalysinibacillus</taxon>
    </lineage>
</organism>
<keyword evidence="5 8" id="KW-1133">Transmembrane helix</keyword>
<evidence type="ECO:0000256" key="6">
    <source>
        <dbReference type="ARBA" id="ARBA00023136"/>
    </source>
</evidence>
<evidence type="ECO:0000256" key="4">
    <source>
        <dbReference type="ARBA" id="ARBA00022692"/>
    </source>
</evidence>
<dbReference type="Pfam" id="PF08478">
    <property type="entry name" value="POTRA_1"/>
    <property type="match status" value="1"/>
</dbReference>
<dbReference type="InterPro" id="IPR050487">
    <property type="entry name" value="FtsQ_DivIB"/>
</dbReference>
<feature type="compositionally biased region" description="Acidic residues" evidence="9">
    <location>
        <begin position="254"/>
        <end position="265"/>
    </location>
</feature>
<name>A0A921NAY4_9BACL</name>
<dbReference type="GO" id="GO:0043093">
    <property type="term" value="P:FtsZ-dependent cytokinesis"/>
    <property type="evidence" value="ECO:0007669"/>
    <property type="project" value="UniProtKB-UniRule"/>
</dbReference>
<dbReference type="GO" id="GO:0005886">
    <property type="term" value="C:plasma membrane"/>
    <property type="evidence" value="ECO:0007669"/>
    <property type="project" value="UniProtKB-SubCell"/>
</dbReference>
<dbReference type="InterPro" id="IPR034746">
    <property type="entry name" value="POTRA"/>
</dbReference>
<proteinExistence type="inferred from homology"/>
<dbReference type="Pfam" id="PF03799">
    <property type="entry name" value="FtsQ_DivIB_C"/>
    <property type="match status" value="1"/>
</dbReference>
<gene>
    <name evidence="8" type="primary">divIB</name>
    <name evidence="11" type="ORF">K8V30_01200</name>
</gene>
<feature type="transmembrane region" description="Helical" evidence="8">
    <location>
        <begin position="25"/>
        <end position="44"/>
    </location>
</feature>
<evidence type="ECO:0000256" key="5">
    <source>
        <dbReference type="ARBA" id="ARBA00022989"/>
    </source>
</evidence>
<dbReference type="HAMAP" id="MF_00912">
    <property type="entry name" value="DivIB"/>
    <property type="match status" value="1"/>
</dbReference>
<comment type="subcellular location">
    <subcellularLocation>
        <location evidence="8">Cell membrane</location>
        <topology evidence="8">Single-pass type II membrane protein</topology>
    </subcellularLocation>
    <subcellularLocation>
        <location evidence="1">Membrane</location>
    </subcellularLocation>
    <text evidence="8">Localizes to the division septum.</text>
</comment>
<dbReference type="Gene3D" id="3.10.20.310">
    <property type="entry name" value="membrane protein fhac"/>
    <property type="match status" value="1"/>
</dbReference>
<keyword evidence="4 8" id="KW-0812">Transmembrane</keyword>
<evidence type="ECO:0000256" key="2">
    <source>
        <dbReference type="ARBA" id="ARBA00022475"/>
    </source>
</evidence>
<feature type="domain" description="POTRA" evidence="10">
    <location>
        <begin position="49"/>
        <end position="117"/>
    </location>
</feature>
<evidence type="ECO:0000256" key="7">
    <source>
        <dbReference type="ARBA" id="ARBA00023306"/>
    </source>
</evidence>
<dbReference type="GO" id="GO:0032153">
    <property type="term" value="C:cell division site"/>
    <property type="evidence" value="ECO:0007669"/>
    <property type="project" value="UniProtKB-UniRule"/>
</dbReference>
<evidence type="ECO:0000313" key="11">
    <source>
        <dbReference type="EMBL" id="HJH10304.1"/>
    </source>
</evidence>
<keyword evidence="7 8" id="KW-0131">Cell cycle</keyword>
<dbReference type="EMBL" id="DYTV01000012">
    <property type="protein sequence ID" value="HJH10304.1"/>
    <property type="molecule type" value="Genomic_DNA"/>
</dbReference>
<dbReference type="Gene3D" id="3.40.50.10960">
    <property type="match status" value="1"/>
</dbReference>
<comment type="function">
    <text evidence="8">Cell division protein that may be involved in stabilizing or promoting the assembly of the division complex.</text>
</comment>
<evidence type="ECO:0000256" key="8">
    <source>
        <dbReference type="HAMAP-Rule" id="MF_00912"/>
    </source>
</evidence>
<dbReference type="InterPro" id="IPR013685">
    <property type="entry name" value="POTRA_FtsQ_type"/>
</dbReference>
<evidence type="ECO:0000256" key="9">
    <source>
        <dbReference type="SAM" id="MobiDB-lite"/>
    </source>
</evidence>
<evidence type="ECO:0000256" key="3">
    <source>
        <dbReference type="ARBA" id="ARBA00022618"/>
    </source>
</evidence>
<keyword evidence="6 8" id="KW-0472">Membrane</keyword>
<dbReference type="Proteomes" id="UP000700212">
    <property type="component" value="Unassembled WGS sequence"/>
</dbReference>
<feature type="compositionally biased region" description="Acidic residues" evidence="9">
    <location>
        <begin position="275"/>
        <end position="284"/>
    </location>
</feature>
<comment type="similarity">
    <text evidence="8">Belongs to the FtsQ/DivIB family. DivIB subfamily.</text>
</comment>
<dbReference type="InterPro" id="IPR026580">
    <property type="entry name" value="DivIB"/>
</dbReference>
<keyword evidence="2 8" id="KW-1003">Cell membrane</keyword>
<evidence type="ECO:0000313" key="12">
    <source>
        <dbReference type="Proteomes" id="UP000700212"/>
    </source>
</evidence>
<sequence>MANNVIDLEERLPELQRKRKRKTTIKFTVVLLVLLVLFALFAYMQSSYSKIKTIKIDGAELLTKETYLALLSFEKGDSMWGMPIKESKAIIEKEDIVKSVTIKKKWPRTVVVTVKEWRNVAYMFKEASYVGVLENGTFYKQEGLLPIDAPLIQGFDDKEERKALTEQLAQLPSEVLQLISQIANNKTETSPYLVQLFMNDSFEVYAMTPTLADKLKYYPEIVAQIPVGEKGVIDLEVGAYYRPYSEQYRTVDEQIPEESLLEESEQVNPTRAEDNQQEEGVDES</sequence>
<dbReference type="InterPro" id="IPR005548">
    <property type="entry name" value="Cell_div_FtsQ/DivIB_C"/>
</dbReference>
<keyword evidence="3 8" id="KW-0132">Cell division</keyword>
<evidence type="ECO:0000259" key="10">
    <source>
        <dbReference type="PROSITE" id="PS51779"/>
    </source>
</evidence>
<dbReference type="PANTHER" id="PTHR37820:SF1">
    <property type="entry name" value="CELL DIVISION PROTEIN FTSQ"/>
    <property type="match status" value="1"/>
</dbReference>
<dbReference type="PROSITE" id="PS51779">
    <property type="entry name" value="POTRA"/>
    <property type="match status" value="1"/>
</dbReference>
<reference evidence="11" key="1">
    <citation type="journal article" date="2021" name="PeerJ">
        <title>Extensive microbial diversity within the chicken gut microbiome revealed by metagenomics and culture.</title>
        <authorList>
            <person name="Gilroy R."/>
            <person name="Ravi A."/>
            <person name="Getino M."/>
            <person name="Pursley I."/>
            <person name="Horton D.L."/>
            <person name="Alikhan N.F."/>
            <person name="Baker D."/>
            <person name="Gharbi K."/>
            <person name="Hall N."/>
            <person name="Watson M."/>
            <person name="Adriaenssens E.M."/>
            <person name="Foster-Nyarko E."/>
            <person name="Jarju S."/>
            <person name="Secka A."/>
            <person name="Antonio M."/>
            <person name="Oren A."/>
            <person name="Chaudhuri R.R."/>
            <person name="La Ragione R."/>
            <person name="Hildebrand F."/>
            <person name="Pallen M.J."/>
        </authorList>
    </citation>
    <scope>NUCLEOTIDE SEQUENCE</scope>
    <source>
        <strain evidence="11">CHK160-4876</strain>
    </source>
</reference>
<reference evidence="11" key="2">
    <citation type="submission" date="2021-09" db="EMBL/GenBank/DDBJ databases">
        <authorList>
            <person name="Gilroy R."/>
        </authorList>
    </citation>
    <scope>NUCLEOTIDE SEQUENCE</scope>
    <source>
        <strain evidence="11">CHK160-4876</strain>
    </source>
</reference>
<protein>
    <recommendedName>
        <fullName evidence="8">Cell division protein DivIB</fullName>
    </recommendedName>
</protein>
<dbReference type="PANTHER" id="PTHR37820">
    <property type="entry name" value="CELL DIVISION PROTEIN DIVIB"/>
    <property type="match status" value="1"/>
</dbReference>
<evidence type="ECO:0000256" key="1">
    <source>
        <dbReference type="ARBA" id="ARBA00004370"/>
    </source>
</evidence>